<feature type="region of interest" description="Disordered" evidence="7">
    <location>
        <begin position="1"/>
        <end position="22"/>
    </location>
</feature>
<evidence type="ECO:0000313" key="8">
    <source>
        <dbReference type="EMBL" id="EFC45759.1"/>
    </source>
</evidence>
<dbReference type="eggNOG" id="KOG0078">
    <property type="taxonomic scope" value="Eukaryota"/>
</dbReference>
<name>D2VB98_NAEGR</name>
<dbReference type="PROSITE" id="PS51420">
    <property type="entry name" value="RHO"/>
    <property type="match status" value="1"/>
</dbReference>
<evidence type="ECO:0000256" key="3">
    <source>
        <dbReference type="ARBA" id="ARBA00022741"/>
    </source>
</evidence>
<dbReference type="SUPFAM" id="SSF52540">
    <property type="entry name" value="P-loop containing nucleoside triphosphate hydrolases"/>
    <property type="match status" value="1"/>
</dbReference>
<keyword evidence="3" id="KW-0547">Nucleotide-binding</keyword>
<evidence type="ECO:0000256" key="1">
    <source>
        <dbReference type="ARBA" id="ARBA00004308"/>
    </source>
</evidence>
<dbReference type="Pfam" id="PF00071">
    <property type="entry name" value="Ras"/>
    <property type="match status" value="1"/>
</dbReference>
<dbReference type="InterPro" id="IPR001806">
    <property type="entry name" value="Small_GTPase"/>
</dbReference>
<dbReference type="PROSITE" id="PS51417">
    <property type="entry name" value="ARF"/>
    <property type="match status" value="1"/>
</dbReference>
<evidence type="ECO:0000256" key="5">
    <source>
        <dbReference type="ARBA" id="ARBA00023136"/>
    </source>
</evidence>
<dbReference type="SMART" id="SM00175">
    <property type="entry name" value="RAB"/>
    <property type="match status" value="1"/>
</dbReference>
<dbReference type="InParanoid" id="D2VB98"/>
<dbReference type="PANTHER" id="PTHR47980">
    <property type="entry name" value="LD44762P"/>
    <property type="match status" value="1"/>
</dbReference>
<reference evidence="8 9" key="1">
    <citation type="journal article" date="2010" name="Cell">
        <title>The genome of Naegleria gruberi illuminates early eukaryotic versatility.</title>
        <authorList>
            <person name="Fritz-Laylin L.K."/>
            <person name="Prochnik S.E."/>
            <person name="Ginger M.L."/>
            <person name="Dacks J.B."/>
            <person name="Carpenter M.L."/>
            <person name="Field M.C."/>
            <person name="Kuo A."/>
            <person name="Paredez A."/>
            <person name="Chapman J."/>
            <person name="Pham J."/>
            <person name="Shu S."/>
            <person name="Neupane R."/>
            <person name="Cipriano M."/>
            <person name="Mancuso J."/>
            <person name="Tu H."/>
            <person name="Salamov A."/>
            <person name="Lindquist E."/>
            <person name="Shapiro H."/>
            <person name="Lucas S."/>
            <person name="Grigoriev I.V."/>
            <person name="Cande W.Z."/>
            <person name="Fulton C."/>
            <person name="Rokhsar D.S."/>
            <person name="Dawson S.C."/>
        </authorList>
    </citation>
    <scope>NUCLEOTIDE SEQUENCE [LARGE SCALE GENOMIC DNA]</scope>
    <source>
        <strain evidence="8 9">NEG-M</strain>
    </source>
</reference>
<dbReference type="SMART" id="SM00173">
    <property type="entry name" value="RAS"/>
    <property type="match status" value="1"/>
</dbReference>
<dbReference type="PROSITE" id="PS51421">
    <property type="entry name" value="RAS"/>
    <property type="match status" value="1"/>
</dbReference>
<organism evidence="9">
    <name type="scientific">Naegleria gruberi</name>
    <name type="common">Amoeba</name>
    <dbReference type="NCBI Taxonomy" id="5762"/>
    <lineage>
        <taxon>Eukaryota</taxon>
        <taxon>Discoba</taxon>
        <taxon>Heterolobosea</taxon>
        <taxon>Tetramitia</taxon>
        <taxon>Eutetramitia</taxon>
        <taxon>Vahlkampfiidae</taxon>
        <taxon>Naegleria</taxon>
    </lineage>
</organism>
<dbReference type="SMART" id="SM00177">
    <property type="entry name" value="ARF"/>
    <property type="match status" value="1"/>
</dbReference>
<evidence type="ECO:0000256" key="2">
    <source>
        <dbReference type="ARBA" id="ARBA00006270"/>
    </source>
</evidence>
<dbReference type="STRING" id="5762.D2VB98"/>
<dbReference type="GO" id="GO:0005525">
    <property type="term" value="F:GTP binding"/>
    <property type="evidence" value="ECO:0007669"/>
    <property type="project" value="UniProtKB-KW"/>
</dbReference>
<dbReference type="PROSITE" id="PS51419">
    <property type="entry name" value="RAB"/>
    <property type="match status" value="1"/>
</dbReference>
<keyword evidence="5" id="KW-0472">Membrane</keyword>
<dbReference type="AlphaFoldDB" id="D2VB98"/>
<dbReference type="FunFam" id="3.40.50.300:FF:000586">
    <property type="entry name" value="Rab family GTPase"/>
    <property type="match status" value="1"/>
</dbReference>
<dbReference type="KEGG" id="ngr:NAEGRDRAFT_79288"/>
<dbReference type="GO" id="GO:0012505">
    <property type="term" value="C:endomembrane system"/>
    <property type="evidence" value="ECO:0007669"/>
    <property type="project" value="UniProtKB-SubCell"/>
</dbReference>
<dbReference type="NCBIfam" id="TIGR00231">
    <property type="entry name" value="small_GTP"/>
    <property type="match status" value="1"/>
</dbReference>
<dbReference type="InterPro" id="IPR005225">
    <property type="entry name" value="Small_GTP-bd"/>
</dbReference>
<dbReference type="PRINTS" id="PR00449">
    <property type="entry name" value="RASTRNSFRMNG"/>
</dbReference>
<keyword evidence="4" id="KW-0342">GTP-binding</keyword>
<dbReference type="GeneID" id="8858983"/>
<keyword evidence="6" id="KW-0449">Lipoprotein</keyword>
<dbReference type="CDD" id="cd00154">
    <property type="entry name" value="Rab"/>
    <property type="match status" value="1"/>
</dbReference>
<feature type="compositionally biased region" description="Polar residues" evidence="7">
    <location>
        <begin position="11"/>
        <end position="20"/>
    </location>
</feature>
<protein>
    <submittedName>
        <fullName evidence="8">Rab family small GTPase</fullName>
    </submittedName>
</protein>
<dbReference type="SMART" id="SM00174">
    <property type="entry name" value="RHO"/>
    <property type="match status" value="1"/>
</dbReference>
<keyword evidence="9" id="KW-1185">Reference proteome</keyword>
<evidence type="ECO:0000256" key="4">
    <source>
        <dbReference type="ARBA" id="ARBA00023134"/>
    </source>
</evidence>
<dbReference type="RefSeq" id="XP_002678503.1">
    <property type="nucleotide sequence ID" value="XM_002678457.1"/>
</dbReference>
<proteinExistence type="inferred from homology"/>
<dbReference type="Proteomes" id="UP000006671">
    <property type="component" value="Unassembled WGS sequence"/>
</dbReference>
<dbReference type="VEuPathDB" id="AmoebaDB:NAEGRDRAFT_79288"/>
<dbReference type="InterPro" id="IPR027417">
    <property type="entry name" value="P-loop_NTPase"/>
</dbReference>
<dbReference type="EMBL" id="GG738861">
    <property type="protein sequence ID" value="EFC45759.1"/>
    <property type="molecule type" value="Genomic_DNA"/>
</dbReference>
<evidence type="ECO:0000256" key="7">
    <source>
        <dbReference type="SAM" id="MobiDB-lite"/>
    </source>
</evidence>
<feature type="compositionally biased region" description="Basic and acidic residues" evidence="7">
    <location>
        <begin position="1"/>
        <end position="10"/>
    </location>
</feature>
<dbReference type="OrthoDB" id="10250359at2759"/>
<comment type="similarity">
    <text evidence="2">Belongs to the small GTPase superfamily. Rab family.</text>
</comment>
<evidence type="ECO:0000256" key="6">
    <source>
        <dbReference type="ARBA" id="ARBA00023288"/>
    </source>
</evidence>
<dbReference type="Gene3D" id="3.40.50.300">
    <property type="entry name" value="P-loop containing nucleotide triphosphate hydrolases"/>
    <property type="match status" value="1"/>
</dbReference>
<dbReference type="GO" id="GO:0003924">
    <property type="term" value="F:GTPase activity"/>
    <property type="evidence" value="ECO:0007669"/>
    <property type="project" value="InterPro"/>
</dbReference>
<gene>
    <name evidence="8" type="ORF">NAEGRDRAFT_79288</name>
</gene>
<dbReference type="InterPro" id="IPR050305">
    <property type="entry name" value="Small_GTPase_Rab"/>
</dbReference>
<sequence>MGNCGSKRETPTTTSGSDNNMIVIGGGGTEKAEAYAQLDNENELFFKLLLLGDSGVGKSTILSMFSDQKFNPSHISTVGVDFKTVHLNVSGKTVQLQVWDTAGQERYRSIITAYYRGAHGILLTFDLTRRESYDNIRRWLQDVHKHAHQHTKTVLVGNKKDVEHMRNVTREEAEELATELGVRYFEVSAKGNDGIKEVFEDIAQQLIDSQ</sequence>
<accession>D2VB98</accession>
<comment type="subcellular location">
    <subcellularLocation>
        <location evidence="1">Endomembrane system</location>
    </subcellularLocation>
</comment>
<evidence type="ECO:0000313" key="9">
    <source>
        <dbReference type="Proteomes" id="UP000006671"/>
    </source>
</evidence>